<proteinExistence type="predicted"/>
<keyword evidence="2" id="KW-1185">Reference proteome</keyword>
<reference evidence="1" key="1">
    <citation type="submission" date="2023-04" db="EMBL/GenBank/DDBJ databases">
        <authorList>
            <person name="Vijverberg K."/>
            <person name="Xiong W."/>
            <person name="Schranz E."/>
        </authorList>
    </citation>
    <scope>NUCLEOTIDE SEQUENCE</scope>
</reference>
<dbReference type="EMBL" id="OX465077">
    <property type="protein sequence ID" value="CAI9269110.1"/>
    <property type="molecule type" value="Genomic_DNA"/>
</dbReference>
<protein>
    <submittedName>
        <fullName evidence="1">Uncharacterized protein</fullName>
    </submittedName>
</protein>
<organism evidence="1 2">
    <name type="scientific">Lactuca saligna</name>
    <name type="common">Willowleaf lettuce</name>
    <dbReference type="NCBI Taxonomy" id="75948"/>
    <lineage>
        <taxon>Eukaryota</taxon>
        <taxon>Viridiplantae</taxon>
        <taxon>Streptophyta</taxon>
        <taxon>Embryophyta</taxon>
        <taxon>Tracheophyta</taxon>
        <taxon>Spermatophyta</taxon>
        <taxon>Magnoliopsida</taxon>
        <taxon>eudicotyledons</taxon>
        <taxon>Gunneridae</taxon>
        <taxon>Pentapetalae</taxon>
        <taxon>asterids</taxon>
        <taxon>campanulids</taxon>
        <taxon>Asterales</taxon>
        <taxon>Asteraceae</taxon>
        <taxon>Cichorioideae</taxon>
        <taxon>Cichorieae</taxon>
        <taxon>Lactucinae</taxon>
        <taxon>Lactuca</taxon>
    </lineage>
</organism>
<dbReference type="Proteomes" id="UP001177003">
    <property type="component" value="Chromosome 1"/>
</dbReference>
<evidence type="ECO:0000313" key="2">
    <source>
        <dbReference type="Proteomes" id="UP001177003"/>
    </source>
</evidence>
<name>A0AA35VMH7_LACSI</name>
<dbReference type="AlphaFoldDB" id="A0AA35VMH7"/>
<evidence type="ECO:0000313" key="1">
    <source>
        <dbReference type="EMBL" id="CAI9269110.1"/>
    </source>
</evidence>
<gene>
    <name evidence="1" type="ORF">LSALG_LOCUS9498</name>
</gene>
<accession>A0AA35VMH7</accession>
<sequence length="137" mass="15548">METNIPLENASLLDGNIDRSDVQCLGHMTSSMVPLILFEQCTVYAMACNKRLNFSRLFFNKMFEFITGNKKPTYVPYPRWLALILAHVGEGYNVNHVISFQIPSLSLKIISSPINGDANLTMYMENLVVHPYEVEDS</sequence>